<comment type="caution">
    <text evidence="10">The sequence shown here is derived from an EMBL/GenBank/DDBJ whole genome shotgun (WGS) entry which is preliminary data.</text>
</comment>
<reference evidence="10 11" key="1">
    <citation type="submission" date="2019-08" db="EMBL/GenBank/DDBJ databases">
        <authorList>
            <person name="Ye J."/>
        </authorList>
    </citation>
    <scope>NUCLEOTIDE SEQUENCE [LARGE SCALE GENOMIC DNA]</scope>
    <source>
        <strain evidence="10 11">TK008</strain>
    </source>
</reference>
<organism evidence="10 11">
    <name type="scientific">Paracoccus aurantiacus</name>
    <dbReference type="NCBI Taxonomy" id="2599412"/>
    <lineage>
        <taxon>Bacteria</taxon>
        <taxon>Pseudomonadati</taxon>
        <taxon>Pseudomonadota</taxon>
        <taxon>Alphaproteobacteria</taxon>
        <taxon>Rhodobacterales</taxon>
        <taxon>Paracoccaceae</taxon>
        <taxon>Paracoccus</taxon>
    </lineage>
</organism>
<dbReference type="GO" id="GO:0032259">
    <property type="term" value="P:methylation"/>
    <property type="evidence" value="ECO:0007669"/>
    <property type="project" value="UniProtKB-KW"/>
</dbReference>
<dbReference type="Proteomes" id="UP000321562">
    <property type="component" value="Unassembled WGS sequence"/>
</dbReference>
<dbReference type="CDD" id="cd06445">
    <property type="entry name" value="ATase"/>
    <property type="match status" value="1"/>
</dbReference>
<evidence type="ECO:0000256" key="4">
    <source>
        <dbReference type="ARBA" id="ARBA00022603"/>
    </source>
</evidence>
<dbReference type="Gene3D" id="1.10.10.10">
    <property type="entry name" value="Winged helix-like DNA-binding domain superfamily/Winged helix DNA-binding domain"/>
    <property type="match status" value="1"/>
</dbReference>
<dbReference type="GO" id="GO:0003908">
    <property type="term" value="F:methylated-DNA-[protein]-cysteine S-methyltransferase activity"/>
    <property type="evidence" value="ECO:0007669"/>
    <property type="project" value="UniProtKB-EC"/>
</dbReference>
<dbReference type="PANTHER" id="PTHR10815">
    <property type="entry name" value="METHYLATED-DNA--PROTEIN-CYSTEINE METHYLTRANSFERASE"/>
    <property type="match status" value="1"/>
</dbReference>
<dbReference type="PROSITE" id="PS00374">
    <property type="entry name" value="MGMT"/>
    <property type="match status" value="1"/>
</dbReference>
<keyword evidence="11" id="KW-1185">Reference proteome</keyword>
<dbReference type="Gene3D" id="3.30.160.70">
    <property type="entry name" value="Methylated DNA-protein cysteine methyltransferase domain"/>
    <property type="match status" value="1"/>
</dbReference>
<dbReference type="PANTHER" id="PTHR10815:SF14">
    <property type="entry name" value="BIFUNCTIONAL TRANSCRIPTIONAL ACTIVATOR_DNA REPAIR ENZYME ADA"/>
    <property type="match status" value="1"/>
</dbReference>
<dbReference type="FunFam" id="1.10.10.10:FF:000214">
    <property type="entry name" value="Methylated-DNA--protein-cysteine methyltransferase"/>
    <property type="match status" value="1"/>
</dbReference>
<keyword evidence="5 10" id="KW-0808">Transferase</keyword>
<dbReference type="SUPFAM" id="SSF46767">
    <property type="entry name" value="Methylated DNA-protein cysteine methyltransferase, C-terminal domain"/>
    <property type="match status" value="1"/>
</dbReference>
<proteinExistence type="inferred from homology"/>
<evidence type="ECO:0000256" key="2">
    <source>
        <dbReference type="ARBA" id="ARBA00008711"/>
    </source>
</evidence>
<dbReference type="OrthoDB" id="9802228at2"/>
<dbReference type="SUPFAM" id="SSF53155">
    <property type="entry name" value="Methylated DNA-protein cysteine methyltransferase domain"/>
    <property type="match status" value="1"/>
</dbReference>
<dbReference type="EC" id="2.1.1.63" evidence="3"/>
<dbReference type="Pfam" id="PF01035">
    <property type="entry name" value="DNA_binding_1"/>
    <property type="match status" value="1"/>
</dbReference>
<dbReference type="RefSeq" id="WP_147100730.1">
    <property type="nucleotide sequence ID" value="NZ_JBHUFH010000037.1"/>
</dbReference>
<comment type="catalytic activity">
    <reaction evidence="8">
        <text>a 6-O-methyl-2'-deoxyguanosine in DNA + L-cysteinyl-[protein] = S-methyl-L-cysteinyl-[protein] + a 2'-deoxyguanosine in DNA</text>
        <dbReference type="Rhea" id="RHEA:24000"/>
        <dbReference type="Rhea" id="RHEA-COMP:10131"/>
        <dbReference type="Rhea" id="RHEA-COMP:10132"/>
        <dbReference type="Rhea" id="RHEA-COMP:11367"/>
        <dbReference type="Rhea" id="RHEA-COMP:11368"/>
        <dbReference type="ChEBI" id="CHEBI:29950"/>
        <dbReference type="ChEBI" id="CHEBI:82612"/>
        <dbReference type="ChEBI" id="CHEBI:85445"/>
        <dbReference type="ChEBI" id="CHEBI:85448"/>
        <dbReference type="EC" id="2.1.1.63"/>
    </reaction>
</comment>
<keyword evidence="6" id="KW-0227">DNA damage</keyword>
<evidence type="ECO:0000313" key="10">
    <source>
        <dbReference type="EMBL" id="TXB65670.1"/>
    </source>
</evidence>
<protein>
    <recommendedName>
        <fullName evidence="3">methylated-DNA--[protein]-cysteine S-methyltransferase</fullName>
        <ecNumber evidence="3">2.1.1.63</ecNumber>
    </recommendedName>
</protein>
<dbReference type="InterPro" id="IPR001497">
    <property type="entry name" value="MethylDNA_cys_MeTrfase_AS"/>
</dbReference>
<dbReference type="AlphaFoldDB" id="A0A5C6RVT1"/>
<gene>
    <name evidence="10" type="ORF">FQV27_16590</name>
</gene>
<evidence type="ECO:0000313" key="11">
    <source>
        <dbReference type="Proteomes" id="UP000321562"/>
    </source>
</evidence>
<keyword evidence="7" id="KW-0234">DNA repair</keyword>
<evidence type="ECO:0000256" key="7">
    <source>
        <dbReference type="ARBA" id="ARBA00023204"/>
    </source>
</evidence>
<accession>A0A5C6RVT1</accession>
<comment type="catalytic activity">
    <reaction evidence="1">
        <text>a 4-O-methyl-thymidine in DNA + L-cysteinyl-[protein] = a thymidine in DNA + S-methyl-L-cysteinyl-[protein]</text>
        <dbReference type="Rhea" id="RHEA:53428"/>
        <dbReference type="Rhea" id="RHEA-COMP:10131"/>
        <dbReference type="Rhea" id="RHEA-COMP:10132"/>
        <dbReference type="Rhea" id="RHEA-COMP:13555"/>
        <dbReference type="Rhea" id="RHEA-COMP:13556"/>
        <dbReference type="ChEBI" id="CHEBI:29950"/>
        <dbReference type="ChEBI" id="CHEBI:82612"/>
        <dbReference type="ChEBI" id="CHEBI:137386"/>
        <dbReference type="ChEBI" id="CHEBI:137387"/>
        <dbReference type="EC" id="2.1.1.63"/>
    </reaction>
</comment>
<evidence type="ECO:0000259" key="9">
    <source>
        <dbReference type="Pfam" id="PF01035"/>
    </source>
</evidence>
<evidence type="ECO:0000256" key="6">
    <source>
        <dbReference type="ARBA" id="ARBA00022763"/>
    </source>
</evidence>
<dbReference type="InterPro" id="IPR036217">
    <property type="entry name" value="MethylDNA_cys_MeTrfase_DNAb"/>
</dbReference>
<dbReference type="InterPro" id="IPR036631">
    <property type="entry name" value="MGMT_N_sf"/>
</dbReference>
<keyword evidence="4 10" id="KW-0489">Methyltransferase</keyword>
<name>A0A5C6RVT1_9RHOB</name>
<feature type="domain" description="Methylated-DNA-[protein]-cysteine S-methyltransferase DNA binding" evidence="9">
    <location>
        <begin position="87"/>
        <end position="164"/>
    </location>
</feature>
<dbReference type="EMBL" id="VOPL01000009">
    <property type="protein sequence ID" value="TXB65670.1"/>
    <property type="molecule type" value="Genomic_DNA"/>
</dbReference>
<dbReference type="NCBIfam" id="TIGR00589">
    <property type="entry name" value="ogt"/>
    <property type="match status" value="1"/>
</dbReference>
<dbReference type="GO" id="GO:0006281">
    <property type="term" value="P:DNA repair"/>
    <property type="evidence" value="ECO:0007669"/>
    <property type="project" value="UniProtKB-KW"/>
</dbReference>
<evidence type="ECO:0000256" key="8">
    <source>
        <dbReference type="ARBA" id="ARBA00049348"/>
    </source>
</evidence>
<dbReference type="InterPro" id="IPR014048">
    <property type="entry name" value="MethylDNA_cys_MeTrfase_DNA-bd"/>
</dbReference>
<evidence type="ECO:0000256" key="3">
    <source>
        <dbReference type="ARBA" id="ARBA00011918"/>
    </source>
</evidence>
<evidence type="ECO:0000256" key="5">
    <source>
        <dbReference type="ARBA" id="ARBA00022679"/>
    </source>
</evidence>
<dbReference type="InterPro" id="IPR036388">
    <property type="entry name" value="WH-like_DNA-bd_sf"/>
</dbReference>
<sequence>MSEQISYAWGESSLGGFIVVSSSAGIVAFEFADNRKAILDALMQRLPNARLKEDQSGLADLIEKLSDVVDHPESGAYIPLDPQGSDYERQVWQMLRDIPAGETTNYGAIAAQLGTRDARDVTAAIAANGIAILIPCHRVIKKDGKISGYRWGYRRKRTLLEREKLAEPDQSI</sequence>
<evidence type="ECO:0000256" key="1">
    <source>
        <dbReference type="ARBA" id="ARBA00001286"/>
    </source>
</evidence>
<comment type="similarity">
    <text evidence="2">Belongs to the MGMT family.</text>
</comment>